<name>A0A7J6NN83_PEROL</name>
<accession>A0A7J6NN83</accession>
<proteinExistence type="predicted"/>
<gene>
    <name evidence="1" type="ORF">FOZ60_006835</name>
</gene>
<evidence type="ECO:0000313" key="1">
    <source>
        <dbReference type="EMBL" id="KAF4685146.1"/>
    </source>
</evidence>
<reference evidence="1 2" key="1">
    <citation type="submission" date="2020-04" db="EMBL/GenBank/DDBJ databases">
        <title>Perkinsus olseni comparative genomics.</title>
        <authorList>
            <person name="Bogema D.R."/>
        </authorList>
    </citation>
    <scope>NUCLEOTIDE SEQUENCE [LARGE SCALE GENOMIC DNA]</scope>
    <source>
        <strain evidence="1">00978-12</strain>
    </source>
</reference>
<dbReference type="AlphaFoldDB" id="A0A7J6NN83"/>
<protein>
    <submittedName>
        <fullName evidence="1">Uncharacterized protein</fullName>
    </submittedName>
</protein>
<comment type="caution">
    <text evidence="1">The sequence shown here is derived from an EMBL/GenBank/DDBJ whole genome shotgun (WGS) entry which is preliminary data.</text>
</comment>
<dbReference type="EMBL" id="JABANP010000276">
    <property type="protein sequence ID" value="KAF4685146.1"/>
    <property type="molecule type" value="Genomic_DNA"/>
</dbReference>
<dbReference type="Proteomes" id="UP000541610">
    <property type="component" value="Unassembled WGS sequence"/>
</dbReference>
<sequence length="256" mass="28794">MSSEYYVYESQVYEMTMCESNEHKRAQCAGGRELSSQKYFKSIPNKYCGPLSIGRLMASFIAHYESQVYEMTMYESNEHKRAQCAGGRELSSQKYFKSIPNKYCGPLSIGRLMASFIAHLDPAHSLFPKLNPDIYLTTSQGQDGSTKVDDLQLQLQSIVKLRGEIQKEIVAQQIKYDSIQSLLEAGRRFKNFHNPTSTPCPSQGNESTVWCSAFQCFRRGGEGISLEIVCSTIGVGPGGRPRWPAENRVSQPGWDQ</sequence>
<evidence type="ECO:0000313" key="2">
    <source>
        <dbReference type="Proteomes" id="UP000541610"/>
    </source>
</evidence>
<organism evidence="1 2">
    <name type="scientific">Perkinsus olseni</name>
    <name type="common">Perkinsus atlanticus</name>
    <dbReference type="NCBI Taxonomy" id="32597"/>
    <lineage>
        <taxon>Eukaryota</taxon>
        <taxon>Sar</taxon>
        <taxon>Alveolata</taxon>
        <taxon>Perkinsozoa</taxon>
        <taxon>Perkinsea</taxon>
        <taxon>Perkinsida</taxon>
        <taxon>Perkinsidae</taxon>
        <taxon>Perkinsus</taxon>
    </lineage>
</organism>